<evidence type="ECO:0000259" key="3">
    <source>
        <dbReference type="PROSITE" id="PS51272"/>
    </source>
</evidence>
<dbReference type="InterPro" id="IPR001119">
    <property type="entry name" value="SLH_dom"/>
</dbReference>
<dbReference type="AlphaFoldDB" id="G9QHR3"/>
<feature type="signal peptide" evidence="2">
    <location>
        <begin position="1"/>
        <end position="25"/>
    </location>
</feature>
<reference evidence="4 5" key="1">
    <citation type="submission" date="2011-09" db="EMBL/GenBank/DDBJ databases">
        <title>The Genome Sequence of Bacillus smithii 7_3_47FAA.</title>
        <authorList>
            <consortium name="The Broad Institute Genome Sequencing Platform"/>
            <person name="Earl A."/>
            <person name="Ward D."/>
            <person name="Feldgarden M."/>
            <person name="Gevers D."/>
            <person name="Daigneault M."/>
            <person name="Strauss J."/>
            <person name="Allen-Vercoe E."/>
            <person name="Young S.K."/>
            <person name="Zeng Q."/>
            <person name="Gargeya S."/>
            <person name="Fitzgerald M."/>
            <person name="Haas B."/>
            <person name="Abouelleil A."/>
            <person name="Alvarado L."/>
            <person name="Arachchi H.M."/>
            <person name="Berlin A."/>
            <person name="Brown A."/>
            <person name="Chapman S.B."/>
            <person name="Chen Z."/>
            <person name="Dunbar C."/>
            <person name="Freedman E."/>
            <person name="Gearin G."/>
            <person name="Goldberg J."/>
            <person name="Griggs A."/>
            <person name="Gujja S."/>
            <person name="Heiman D."/>
            <person name="Howarth C."/>
            <person name="Larson L."/>
            <person name="Lui A."/>
            <person name="MacDonald P.J.P."/>
            <person name="Montmayeur A."/>
            <person name="Murphy C."/>
            <person name="Neiman D."/>
            <person name="Pearson M."/>
            <person name="Priest M."/>
            <person name="Roberts A."/>
            <person name="Saif S."/>
            <person name="Shea T."/>
            <person name="Shenoy N."/>
            <person name="Sisk P."/>
            <person name="Stolte C."/>
            <person name="Sykes S."/>
            <person name="Wortman J."/>
            <person name="Nusbaum C."/>
            <person name="Birren B."/>
        </authorList>
    </citation>
    <scope>NUCLEOTIDE SEQUENCE [LARGE SCALE GENOMIC DNA]</scope>
    <source>
        <strain evidence="4 5">7_3_47FAA</strain>
    </source>
</reference>
<comment type="caution">
    <text evidence="4">The sequence shown here is derived from an EMBL/GenBank/DDBJ whole genome shotgun (WGS) entry which is preliminary data.</text>
</comment>
<organism evidence="4 5">
    <name type="scientific">Bacillus smithii 7_3_47FAA</name>
    <dbReference type="NCBI Taxonomy" id="665952"/>
    <lineage>
        <taxon>Bacteria</taxon>
        <taxon>Bacillati</taxon>
        <taxon>Bacillota</taxon>
        <taxon>Bacilli</taxon>
        <taxon>Bacillales</taxon>
        <taxon>Bacillaceae</taxon>
        <taxon>Bacillus</taxon>
    </lineage>
</organism>
<keyword evidence="1 2" id="KW-0732">Signal</keyword>
<evidence type="ECO:0000256" key="2">
    <source>
        <dbReference type="SAM" id="SignalP"/>
    </source>
</evidence>
<dbReference type="PROSITE" id="PS51272">
    <property type="entry name" value="SLH"/>
    <property type="match status" value="3"/>
</dbReference>
<feature type="domain" description="SLH" evidence="3">
    <location>
        <begin position="695"/>
        <end position="752"/>
    </location>
</feature>
<protein>
    <recommendedName>
        <fullName evidence="3">SLH domain-containing protein</fullName>
    </recommendedName>
</protein>
<feature type="domain" description="SLH" evidence="3">
    <location>
        <begin position="631"/>
        <end position="694"/>
    </location>
</feature>
<evidence type="ECO:0000313" key="5">
    <source>
        <dbReference type="Proteomes" id="UP000011747"/>
    </source>
</evidence>
<dbReference type="HOGENOM" id="CLU_018525_0_0_9"/>
<dbReference type="Proteomes" id="UP000011747">
    <property type="component" value="Unassembled WGS sequence"/>
</dbReference>
<sequence>MKLITKKGTTFALALIIPAVTPVAAASNEKVSIDSIQFNGMNPPSTIDQMVNTYTDASVEVKYSDGRVRKFPLAYKTLFKSEDQVAANKGEKIPAGTPIDAHGNPIMDHSVEGKPTYFISDAPDSNSLLNIKGQLYMVTHYEYDTFDAAGHSAYGLVPASMTLTKLAQDKKTGELKAVEVKKIDFSSVNGLWIPCNGSVSTWNTHLGSEEYEPDARSFEFNPQSSARTWTESFAKLYFGDESKANPYYYGFIPEITVKEDGSTKVEKHYSVGRFSHELMKVMPDKRTAFFGDDGSYTTLFMYVADKPANLSAGTLYAAKFHQTGTENGGSGKLEWIRLGHATDKEIKDIIDSGIQFSDIFETSDAPKEGFTAIKQYSYGKTEYLKLKPGMEKAAAFLESRRYAAMLGATSEFNKMEGVALNAKDKKVYIAISDQSSGMAKDTKGTDPVDDIQLPVIKSGVTYQLDLTGGQKDKDGNAIDSDYVAATMSGLIAGEDLTTADSYGNTANVDKVANTDNLSYSEPLRTLFIGEDSGKHTNNFVWAYNVDTKKLSRILSVPAGAEATGLSAVDNMNGFSYILSNFQHPGDELDQNSITAVDKSELKKAMEEKIGIDKTGGVGYITGLPSLTKLPKPYKFKDVDKSHWAYEYVSDLQLRGIAKGMTEKSFVPNQNVTRGQFTSLIVRALGLEAKGKPPFKDIKGLELSQDIAAAYEAGIIDGKTKDKFAPNDTITREQTAKILMKAYEVKTGQRIATTHKTIFKDTSAISAEFLPYVNAAYEKGFLSGYRDGTFAPNKNLTRAQAAKLVDLFLKNVES</sequence>
<proteinExistence type="predicted"/>
<dbReference type="PATRIC" id="fig|665952.3.peg.467"/>
<keyword evidence="5" id="KW-1185">Reference proteome</keyword>
<dbReference type="PANTHER" id="PTHR35399:SF2">
    <property type="entry name" value="DUF839 DOMAIN-CONTAINING PROTEIN"/>
    <property type="match status" value="1"/>
</dbReference>
<dbReference type="RefSeq" id="WP_003352748.1">
    <property type="nucleotide sequence ID" value="NZ_JH414742.1"/>
</dbReference>
<dbReference type="PANTHER" id="PTHR35399">
    <property type="entry name" value="SLR8030 PROTEIN"/>
    <property type="match status" value="1"/>
</dbReference>
<evidence type="ECO:0000256" key="1">
    <source>
        <dbReference type="ARBA" id="ARBA00022729"/>
    </source>
</evidence>
<name>G9QHR3_9BACI</name>
<evidence type="ECO:0000313" key="4">
    <source>
        <dbReference type="EMBL" id="EHL79301.1"/>
    </source>
</evidence>
<dbReference type="EMBL" id="ACWF01000019">
    <property type="protein sequence ID" value="EHL79301.1"/>
    <property type="molecule type" value="Genomic_DNA"/>
</dbReference>
<gene>
    <name evidence="4" type="ORF">HMPREF1015_01277</name>
</gene>
<dbReference type="InterPro" id="IPR008557">
    <property type="entry name" value="PhoX"/>
</dbReference>
<feature type="domain" description="SLH" evidence="3">
    <location>
        <begin position="755"/>
        <end position="813"/>
    </location>
</feature>
<feature type="chain" id="PRO_5039132241" description="SLH domain-containing protein" evidence="2">
    <location>
        <begin position="26"/>
        <end position="813"/>
    </location>
</feature>
<dbReference type="Pfam" id="PF05787">
    <property type="entry name" value="PhoX"/>
    <property type="match status" value="1"/>
</dbReference>
<accession>G9QHR3</accession>
<dbReference type="Pfam" id="PF00395">
    <property type="entry name" value="SLH"/>
    <property type="match status" value="3"/>
</dbReference>